<evidence type="ECO:0000313" key="3">
    <source>
        <dbReference type="Proteomes" id="UP000197468"/>
    </source>
</evidence>
<feature type="transmembrane region" description="Helical" evidence="1">
    <location>
        <begin position="86"/>
        <end position="106"/>
    </location>
</feature>
<protein>
    <recommendedName>
        <fullName evidence="4">Iron uptake protein</fullName>
    </recommendedName>
</protein>
<accession>A0A246J0Q1</accession>
<dbReference type="InterPro" id="IPR022109">
    <property type="entry name" value="DUF3649"/>
</dbReference>
<gene>
    <name evidence="2" type="ORF">CDN99_20270</name>
</gene>
<evidence type="ECO:0000313" key="2">
    <source>
        <dbReference type="EMBL" id="OWQ86177.1"/>
    </source>
</evidence>
<dbReference type="Proteomes" id="UP000197468">
    <property type="component" value="Unassembled WGS sequence"/>
</dbReference>
<keyword evidence="1" id="KW-1133">Transmembrane helix</keyword>
<reference evidence="2 3" key="1">
    <citation type="journal article" date="2008" name="Int. J. Syst. Evol. Microbiol.">
        <title>Description of Roseateles aquatilis sp. nov. and Roseateles terrae sp. nov., in the class Betaproteobacteria, and emended description of the genus Roseateles.</title>
        <authorList>
            <person name="Gomila M."/>
            <person name="Bowien B."/>
            <person name="Falsen E."/>
            <person name="Moore E.R."/>
            <person name="Lalucat J."/>
        </authorList>
    </citation>
    <scope>NUCLEOTIDE SEQUENCE [LARGE SCALE GENOMIC DNA]</scope>
    <source>
        <strain evidence="2 3">CCUG 48205</strain>
    </source>
</reference>
<keyword evidence="1" id="KW-0472">Membrane</keyword>
<dbReference type="RefSeq" id="WP_088386726.1">
    <property type="nucleotide sequence ID" value="NZ_NIOF01000011.1"/>
</dbReference>
<proteinExistence type="predicted"/>
<keyword evidence="3" id="KW-1185">Reference proteome</keyword>
<keyword evidence="1" id="KW-0812">Transmembrane</keyword>
<feature type="transmembrane region" description="Helical" evidence="1">
    <location>
        <begin position="59"/>
        <end position="80"/>
    </location>
</feature>
<dbReference type="EMBL" id="NIOF01000011">
    <property type="protein sequence ID" value="OWQ86177.1"/>
    <property type="molecule type" value="Genomic_DNA"/>
</dbReference>
<evidence type="ECO:0008006" key="4">
    <source>
        <dbReference type="Google" id="ProtNLM"/>
    </source>
</evidence>
<dbReference type="AlphaFoldDB" id="A0A246J0Q1"/>
<evidence type="ECO:0000256" key="1">
    <source>
        <dbReference type="SAM" id="Phobius"/>
    </source>
</evidence>
<name>A0A246J0Q1_9BURK</name>
<dbReference type="Pfam" id="PF12365">
    <property type="entry name" value="DUF3649"/>
    <property type="match status" value="1"/>
</dbReference>
<comment type="caution">
    <text evidence="2">The sequence shown here is derived from an EMBL/GenBank/DDBJ whole genome shotgun (WGS) entry which is preliminary data.</text>
</comment>
<organism evidence="2 3">
    <name type="scientific">Roseateles aquatilis</name>
    <dbReference type="NCBI Taxonomy" id="431061"/>
    <lineage>
        <taxon>Bacteria</taxon>
        <taxon>Pseudomonadati</taxon>
        <taxon>Pseudomonadota</taxon>
        <taxon>Betaproteobacteria</taxon>
        <taxon>Burkholderiales</taxon>
        <taxon>Sphaerotilaceae</taxon>
        <taxon>Roseateles</taxon>
    </lineage>
</organism>
<feature type="transmembrane region" description="Helical" evidence="1">
    <location>
        <begin position="25"/>
        <end position="47"/>
    </location>
</feature>
<sequence>MAATGASKTAAALPWRYRAAVASRVIAALGGGYALASAVAAAIAVHGQPLLSGSRSEGAIAGAMLGFVAYAVAFMTAFAARSAWRAWAWVLGPALLLGASVMKGGWT</sequence>